<keyword evidence="4" id="KW-1185">Reference proteome</keyword>
<dbReference type="Proteomes" id="UP001220324">
    <property type="component" value="Unassembled WGS sequence"/>
</dbReference>
<feature type="chain" id="PRO_5042185001" description="Peptide N-acetyl-beta-D-glucosaminyl asparaginase amidase A N-terminal domain-containing protein" evidence="1">
    <location>
        <begin position="22"/>
        <end position="619"/>
    </location>
</feature>
<keyword evidence="1" id="KW-0732">Signal</keyword>
<proteinExistence type="predicted"/>
<accession>A0AAD6GC85</accession>
<dbReference type="Pfam" id="PF25156">
    <property type="entry name" value="PNGase_A_C"/>
    <property type="match status" value="1"/>
</dbReference>
<evidence type="ECO:0000256" key="1">
    <source>
        <dbReference type="SAM" id="SignalP"/>
    </source>
</evidence>
<reference evidence="3 4" key="1">
    <citation type="journal article" date="2023" name="IMA Fungus">
        <title>Comparative genomic study of the Penicillium genus elucidates a diverse pangenome and 15 lateral gene transfer events.</title>
        <authorList>
            <person name="Petersen C."/>
            <person name="Sorensen T."/>
            <person name="Nielsen M.R."/>
            <person name="Sondergaard T.E."/>
            <person name="Sorensen J.L."/>
            <person name="Fitzpatrick D.A."/>
            <person name="Frisvad J.C."/>
            <person name="Nielsen K.L."/>
        </authorList>
    </citation>
    <scope>NUCLEOTIDE SEQUENCE [LARGE SCALE GENOMIC DNA]</scope>
    <source>
        <strain evidence="3 4">IBT 35679</strain>
    </source>
</reference>
<gene>
    <name evidence="3" type="ORF">N7494_012929</name>
</gene>
<feature type="signal peptide" evidence="1">
    <location>
        <begin position="1"/>
        <end position="21"/>
    </location>
</feature>
<dbReference type="Pfam" id="PF12222">
    <property type="entry name" value="PNGaseA"/>
    <property type="match status" value="1"/>
</dbReference>
<evidence type="ECO:0000313" key="4">
    <source>
        <dbReference type="Proteomes" id="UP001220324"/>
    </source>
</evidence>
<name>A0AAD6GC85_9EURO</name>
<evidence type="ECO:0000313" key="3">
    <source>
        <dbReference type="EMBL" id="KAJ5526279.1"/>
    </source>
</evidence>
<evidence type="ECO:0000259" key="2">
    <source>
        <dbReference type="Pfam" id="PF12222"/>
    </source>
</evidence>
<comment type="caution">
    <text evidence="3">The sequence shown here is derived from an EMBL/GenBank/DDBJ whole genome shotgun (WGS) entry which is preliminary data.</text>
</comment>
<dbReference type="InterPro" id="IPR021102">
    <property type="entry name" value="PNGase_A"/>
</dbReference>
<protein>
    <recommendedName>
        <fullName evidence="2">Peptide N-acetyl-beta-D-glucosaminyl asparaginase amidase A N-terminal domain-containing protein</fullName>
    </recommendedName>
</protein>
<dbReference type="EMBL" id="JAQIZZ010000008">
    <property type="protein sequence ID" value="KAJ5526279.1"/>
    <property type="molecule type" value="Genomic_DNA"/>
</dbReference>
<dbReference type="PANTHER" id="PTHR31104">
    <property type="entry name" value="PEPTIDE-N4-(N-ACETYL-BETA-GLUCOSAMINYL)ASPARAGINE AMIDASE A PROTEIN"/>
    <property type="match status" value="1"/>
</dbReference>
<organism evidence="3 4">
    <name type="scientific">Penicillium frequentans</name>
    <dbReference type="NCBI Taxonomy" id="3151616"/>
    <lineage>
        <taxon>Eukaryota</taxon>
        <taxon>Fungi</taxon>
        <taxon>Dikarya</taxon>
        <taxon>Ascomycota</taxon>
        <taxon>Pezizomycotina</taxon>
        <taxon>Eurotiomycetes</taxon>
        <taxon>Eurotiomycetidae</taxon>
        <taxon>Eurotiales</taxon>
        <taxon>Aspergillaceae</taxon>
        <taxon>Penicillium</taxon>
    </lineage>
</organism>
<dbReference type="AlphaFoldDB" id="A0AAD6GC85"/>
<feature type="domain" description="Peptide N-acetyl-beta-D-glucosaminyl asparaginase amidase A N-terminal" evidence="2">
    <location>
        <begin position="62"/>
        <end position="381"/>
    </location>
</feature>
<sequence length="619" mass="67899">MLSRSLIGGLTALSFAVAVAAKGGQRHSKRTSDTSANSGELHDFQVYPPVLTASADAGGKNEYGCVVTQTLMDYDFANSYGVPYVGYYTPPDCDFNRVVIEFNLTSRGRQYDRLAILYFNSTELWRTSTAEPTQDGIFYTYKKEMHQYLPLWKEPQKIIFDLGNIVNSEYTGILNTTLTATFFTVPDTPAAADKILPISRLLGASNSSSVAVLPSEDTAVSYTLPRNLKRAVISVSACGQADEEFWYQNVFSSDTDTFVDVSPVLYGDGPWREVQVLIDGMLAGVSWPFPVIFTGGIVPGFWKPIVGIDAFDLREHEIDITPFIPYLSDGKPHTFNLVVVSVNDHGGEYATIANTTTDSWYVTGKIFLFEDEEGHITTGSMPVIKDPLPSLQITRSISTNSTGTNETLTETTTAKRSLLITSKLKTSSGEKEVSWSQDISYENFNQLIDYGWFQKTIQLTTGTDKTGSSIGYSLSYEYPFNCDWWYFESGEELGIYGNISRSLTFDVLGPSVFPNGVQASVLATSTGKDRLEISGVEKAFDSGGLGSSLRTSQTATGSYYSDDLTTTDPIYNFGSLNQTMSFQGVANDGSVETYSRNVGVVNSTITHDQTLFEVGKSSN</sequence>
<dbReference type="InterPro" id="IPR056948">
    <property type="entry name" value="PNGaseA_N"/>
</dbReference>